<sequence>MASLGNNSIWSSVGGGTATSQIMGPSYSYVDSVQSPSSLGIGSDGTISQLARNTGGIITYVQNLISGPALGNRFFVNTGGSCKASDGSAQSRFNYINNVTDAAEALPESMRRDLGGLASDFNGLVPGMIQDIGGLNPTTLFASLQADSVPSCECYSCPTTNNGSESHFLTTSLSPDFDADLCQKADIKICIASGGGTKESFTNSSNSLIPELFALISLIYLRSI</sequence>
<name>A0A6C0LAX3_9ZZZZ</name>
<dbReference type="AlphaFoldDB" id="A0A6C0LAX3"/>
<evidence type="ECO:0000313" key="1">
    <source>
        <dbReference type="EMBL" id="QHU28116.1"/>
    </source>
</evidence>
<organism evidence="1">
    <name type="scientific">viral metagenome</name>
    <dbReference type="NCBI Taxonomy" id="1070528"/>
    <lineage>
        <taxon>unclassified sequences</taxon>
        <taxon>metagenomes</taxon>
        <taxon>organismal metagenomes</taxon>
    </lineage>
</organism>
<protein>
    <submittedName>
        <fullName evidence="1">Uncharacterized protein</fullName>
    </submittedName>
</protein>
<dbReference type="EMBL" id="MN740469">
    <property type="protein sequence ID" value="QHU28116.1"/>
    <property type="molecule type" value="Genomic_DNA"/>
</dbReference>
<reference evidence="1" key="1">
    <citation type="journal article" date="2020" name="Nature">
        <title>Giant virus diversity and host interactions through global metagenomics.</title>
        <authorList>
            <person name="Schulz F."/>
            <person name="Roux S."/>
            <person name="Paez-Espino D."/>
            <person name="Jungbluth S."/>
            <person name="Walsh D.A."/>
            <person name="Denef V.J."/>
            <person name="McMahon K.D."/>
            <person name="Konstantinidis K.T."/>
            <person name="Eloe-Fadrosh E.A."/>
            <person name="Kyrpides N.C."/>
            <person name="Woyke T."/>
        </authorList>
    </citation>
    <scope>NUCLEOTIDE SEQUENCE</scope>
    <source>
        <strain evidence="1">GVMAG-M-3300027770-17</strain>
    </source>
</reference>
<accession>A0A6C0LAX3</accession>
<proteinExistence type="predicted"/>